<name>A0A3L6ZUH8_9MICO</name>
<feature type="DNA-binding region" description="H-T-H motif" evidence="4">
    <location>
        <begin position="28"/>
        <end position="47"/>
    </location>
</feature>
<keyword evidence="1" id="KW-0805">Transcription regulation</keyword>
<evidence type="ECO:0000256" key="2">
    <source>
        <dbReference type="ARBA" id="ARBA00023125"/>
    </source>
</evidence>
<dbReference type="InterPro" id="IPR050109">
    <property type="entry name" value="HTH-type_TetR-like_transc_reg"/>
</dbReference>
<dbReference type="OrthoDB" id="9806334at2"/>
<dbReference type="SUPFAM" id="SSF46689">
    <property type="entry name" value="Homeodomain-like"/>
    <property type="match status" value="1"/>
</dbReference>
<reference evidence="6 7" key="1">
    <citation type="submission" date="2018-10" db="EMBL/GenBank/DDBJ databases">
        <authorList>
            <person name="Li J."/>
        </authorList>
    </citation>
    <scope>NUCLEOTIDE SEQUENCE [LARGE SCALE GENOMIC DNA]</scope>
    <source>
        <strain evidence="6 7">CCTCC AB209002</strain>
    </source>
</reference>
<keyword evidence="7" id="KW-1185">Reference proteome</keyword>
<keyword evidence="3" id="KW-0804">Transcription</keyword>
<sequence length="185" mass="19693">MPRPASARDRVLTAYEDLLIESGERGATLDAVAARAGVSKGGLLYHFGSKDALVEGFIARLMDLTEEDIDIMLAAPEGVVDYIIRTSVNEGTAFDRALIAAARLAQTADPRAGVALASIHDRWLDVVTQVVGDATVARAIVLISDGLYYNSALMGMGATEPNDPTDERLDRLLEVIARLGAASRP</sequence>
<dbReference type="GO" id="GO:0000976">
    <property type="term" value="F:transcription cis-regulatory region binding"/>
    <property type="evidence" value="ECO:0007669"/>
    <property type="project" value="TreeGrafter"/>
</dbReference>
<dbReference type="Proteomes" id="UP000270299">
    <property type="component" value="Unassembled WGS sequence"/>
</dbReference>
<dbReference type="Gene3D" id="1.10.357.10">
    <property type="entry name" value="Tetracycline Repressor, domain 2"/>
    <property type="match status" value="1"/>
</dbReference>
<organism evidence="6 7">
    <name type="scientific">Mycetocola manganoxydans</name>
    <dbReference type="NCBI Taxonomy" id="699879"/>
    <lineage>
        <taxon>Bacteria</taxon>
        <taxon>Bacillati</taxon>
        <taxon>Actinomycetota</taxon>
        <taxon>Actinomycetes</taxon>
        <taxon>Micrococcales</taxon>
        <taxon>Microbacteriaceae</taxon>
        <taxon>Mycetocola</taxon>
    </lineage>
</organism>
<evidence type="ECO:0000256" key="4">
    <source>
        <dbReference type="PROSITE-ProRule" id="PRU00335"/>
    </source>
</evidence>
<dbReference type="InterPro" id="IPR009057">
    <property type="entry name" value="Homeodomain-like_sf"/>
</dbReference>
<gene>
    <name evidence="6" type="ORF">D9V29_09475</name>
</gene>
<dbReference type="PANTHER" id="PTHR30055">
    <property type="entry name" value="HTH-TYPE TRANSCRIPTIONAL REGULATOR RUTR"/>
    <property type="match status" value="1"/>
</dbReference>
<accession>A0A3L6ZUH8</accession>
<dbReference type="AlphaFoldDB" id="A0A3L6ZUH8"/>
<evidence type="ECO:0000256" key="1">
    <source>
        <dbReference type="ARBA" id="ARBA00023015"/>
    </source>
</evidence>
<protein>
    <submittedName>
        <fullName evidence="6">TetR/AcrR family transcriptional regulator</fullName>
    </submittedName>
</protein>
<dbReference type="EMBL" id="RCUV01000009">
    <property type="protein sequence ID" value="RLP70722.1"/>
    <property type="molecule type" value="Genomic_DNA"/>
</dbReference>
<comment type="caution">
    <text evidence="6">The sequence shown here is derived from an EMBL/GenBank/DDBJ whole genome shotgun (WGS) entry which is preliminary data.</text>
</comment>
<keyword evidence="2 4" id="KW-0238">DNA-binding</keyword>
<dbReference type="PRINTS" id="PR00455">
    <property type="entry name" value="HTHTETR"/>
</dbReference>
<proteinExistence type="predicted"/>
<feature type="domain" description="HTH tetR-type" evidence="5">
    <location>
        <begin position="5"/>
        <end position="65"/>
    </location>
</feature>
<evidence type="ECO:0000313" key="6">
    <source>
        <dbReference type="EMBL" id="RLP70722.1"/>
    </source>
</evidence>
<dbReference type="PANTHER" id="PTHR30055:SF234">
    <property type="entry name" value="HTH-TYPE TRANSCRIPTIONAL REGULATOR BETI"/>
    <property type="match status" value="1"/>
</dbReference>
<dbReference type="InterPro" id="IPR001647">
    <property type="entry name" value="HTH_TetR"/>
</dbReference>
<dbReference type="PROSITE" id="PS50977">
    <property type="entry name" value="HTH_TETR_2"/>
    <property type="match status" value="1"/>
</dbReference>
<dbReference type="Pfam" id="PF00440">
    <property type="entry name" value="TetR_N"/>
    <property type="match status" value="1"/>
</dbReference>
<dbReference type="GO" id="GO:0003700">
    <property type="term" value="F:DNA-binding transcription factor activity"/>
    <property type="evidence" value="ECO:0007669"/>
    <property type="project" value="TreeGrafter"/>
</dbReference>
<evidence type="ECO:0000313" key="7">
    <source>
        <dbReference type="Proteomes" id="UP000270299"/>
    </source>
</evidence>
<evidence type="ECO:0000259" key="5">
    <source>
        <dbReference type="PROSITE" id="PS50977"/>
    </source>
</evidence>
<evidence type="ECO:0000256" key="3">
    <source>
        <dbReference type="ARBA" id="ARBA00023163"/>
    </source>
</evidence>